<accession>A0ABU0CTY5</accession>
<keyword evidence="4" id="KW-1185">Reference proteome</keyword>
<dbReference type="Pfam" id="PF00395">
    <property type="entry name" value="SLH"/>
    <property type="match status" value="1"/>
</dbReference>
<dbReference type="PROSITE" id="PS51272">
    <property type="entry name" value="SLH"/>
    <property type="match status" value="1"/>
</dbReference>
<proteinExistence type="predicted"/>
<protein>
    <recommendedName>
        <fullName evidence="2">SLH domain-containing protein</fullName>
    </recommendedName>
</protein>
<dbReference type="Proteomes" id="UP001232445">
    <property type="component" value="Unassembled WGS sequence"/>
</dbReference>
<feature type="domain" description="SLH" evidence="2">
    <location>
        <begin position="30"/>
        <end position="93"/>
    </location>
</feature>
<evidence type="ECO:0000313" key="4">
    <source>
        <dbReference type="Proteomes" id="UP001232445"/>
    </source>
</evidence>
<sequence length="326" mass="38275">MFKRNIVVALLFLMIIIPLVITFYSGKKNQETLFKDVSPNDENYDFIQQAVKQKLLTGYADGTFKPDKPVTEAEFLAMLYRAYYPEQEDNDRLGIKKYYNWAESQRWKIFGKDSRQRELTLVDVSVLLANALGYHLSEDGSVQLLLDKGLLNEVAGPDFETFYNTKLTRIQALKLITNLREKVDHLQKRPLHPSEEPAIKSEFVDIFTPVEKWLIDQNYDYRLTVWARELGVIDNEKEIIYANYFHEHSPYNFFVLYEAQPEYVNLAHKIFEKMNIKMDVGKFSKAVKTVIEERKSSFIEVDDWTVTFSAGNTDEMIQVHFYKLRN</sequence>
<evidence type="ECO:0000259" key="2">
    <source>
        <dbReference type="PROSITE" id="PS51272"/>
    </source>
</evidence>
<reference evidence="3 4" key="1">
    <citation type="submission" date="2023-07" db="EMBL/GenBank/DDBJ databases">
        <title>Genomic Encyclopedia of Type Strains, Phase IV (KMG-IV): sequencing the most valuable type-strain genomes for metagenomic binning, comparative biology and taxonomic classification.</title>
        <authorList>
            <person name="Goeker M."/>
        </authorList>
    </citation>
    <scope>NUCLEOTIDE SEQUENCE [LARGE SCALE GENOMIC DNA]</scope>
    <source>
        <strain evidence="3 4">DSM 17740</strain>
    </source>
</reference>
<evidence type="ECO:0000313" key="3">
    <source>
        <dbReference type="EMBL" id="MDQ0339881.1"/>
    </source>
</evidence>
<keyword evidence="1" id="KW-0732">Signal</keyword>
<organism evidence="3 4">
    <name type="scientific">Caldalkalibacillus uzonensis</name>
    <dbReference type="NCBI Taxonomy" id="353224"/>
    <lineage>
        <taxon>Bacteria</taxon>
        <taxon>Bacillati</taxon>
        <taxon>Bacillota</taxon>
        <taxon>Bacilli</taxon>
        <taxon>Bacillales</taxon>
        <taxon>Bacillaceae</taxon>
        <taxon>Caldalkalibacillus</taxon>
    </lineage>
</organism>
<dbReference type="EMBL" id="JAUSUQ010000010">
    <property type="protein sequence ID" value="MDQ0339881.1"/>
    <property type="molecule type" value="Genomic_DNA"/>
</dbReference>
<name>A0ABU0CTY5_9BACI</name>
<gene>
    <name evidence="3" type="ORF">J2S00_002676</name>
</gene>
<comment type="caution">
    <text evidence="3">The sequence shown here is derived from an EMBL/GenBank/DDBJ whole genome shotgun (WGS) entry which is preliminary data.</text>
</comment>
<dbReference type="InterPro" id="IPR001119">
    <property type="entry name" value="SLH_dom"/>
</dbReference>
<evidence type="ECO:0000256" key="1">
    <source>
        <dbReference type="ARBA" id="ARBA00022729"/>
    </source>
</evidence>
<dbReference type="RefSeq" id="WP_307340549.1">
    <property type="nucleotide sequence ID" value="NZ_JAUSUQ010000010.1"/>
</dbReference>